<proteinExistence type="predicted"/>
<protein>
    <submittedName>
        <fullName evidence="5">Peptidase M20</fullName>
    </submittedName>
</protein>
<evidence type="ECO:0000256" key="2">
    <source>
        <dbReference type="ARBA" id="ARBA00022723"/>
    </source>
</evidence>
<comment type="caution">
    <text evidence="5">The sequence shown here is derived from an EMBL/GenBank/DDBJ whole genome shotgun (WGS) entry which is preliminary data.</text>
</comment>
<dbReference type="GO" id="GO:0008233">
    <property type="term" value="F:peptidase activity"/>
    <property type="evidence" value="ECO:0007669"/>
    <property type="project" value="UniProtKB-KW"/>
</dbReference>
<dbReference type="Gene3D" id="3.40.630.10">
    <property type="entry name" value="Zn peptidases"/>
    <property type="match status" value="1"/>
</dbReference>
<feature type="domain" description="Peptidase M20 dimerisation" evidence="4">
    <location>
        <begin position="207"/>
        <end position="364"/>
    </location>
</feature>
<evidence type="ECO:0000256" key="1">
    <source>
        <dbReference type="ARBA" id="ARBA00022670"/>
    </source>
</evidence>
<gene>
    <name evidence="5" type="ORF">GTS_24790</name>
</gene>
<dbReference type="Gene3D" id="3.30.70.360">
    <property type="match status" value="1"/>
</dbReference>
<evidence type="ECO:0000256" key="3">
    <source>
        <dbReference type="ARBA" id="ARBA00022801"/>
    </source>
</evidence>
<accession>A0A4D4J8M2</accession>
<dbReference type="Pfam" id="PF07687">
    <property type="entry name" value="M20_dimer"/>
    <property type="match status" value="1"/>
</dbReference>
<dbReference type="EMBL" id="BJFL01000010">
    <property type="protein sequence ID" value="GDY30846.1"/>
    <property type="molecule type" value="Genomic_DNA"/>
</dbReference>
<dbReference type="PANTHER" id="PTHR43270">
    <property type="entry name" value="BETA-ALA-HIS DIPEPTIDASE"/>
    <property type="match status" value="1"/>
</dbReference>
<evidence type="ECO:0000313" key="6">
    <source>
        <dbReference type="Proteomes" id="UP000298860"/>
    </source>
</evidence>
<organism evidence="5 6">
    <name type="scientific">Gandjariella thermophila</name>
    <dbReference type="NCBI Taxonomy" id="1931992"/>
    <lineage>
        <taxon>Bacteria</taxon>
        <taxon>Bacillati</taxon>
        <taxon>Actinomycetota</taxon>
        <taxon>Actinomycetes</taxon>
        <taxon>Pseudonocardiales</taxon>
        <taxon>Pseudonocardiaceae</taxon>
        <taxon>Gandjariella</taxon>
    </lineage>
</organism>
<evidence type="ECO:0000313" key="5">
    <source>
        <dbReference type="EMBL" id="GDY30846.1"/>
    </source>
</evidence>
<reference evidence="6" key="1">
    <citation type="submission" date="2019-04" db="EMBL/GenBank/DDBJ databases">
        <title>Draft genome sequence of Pseudonocardiaceae bacterium SL3-2-4.</title>
        <authorList>
            <person name="Ningsih F."/>
            <person name="Yokota A."/>
            <person name="Sakai Y."/>
            <person name="Nanatani K."/>
            <person name="Yabe S."/>
            <person name="Oetari A."/>
            <person name="Sjamsuridzal W."/>
        </authorList>
    </citation>
    <scope>NUCLEOTIDE SEQUENCE [LARGE SCALE GENOMIC DNA]</scope>
    <source>
        <strain evidence="6">SL3-2-4</strain>
    </source>
</reference>
<dbReference type="SUPFAM" id="SSF53187">
    <property type="entry name" value="Zn-dependent exopeptidases"/>
    <property type="match status" value="1"/>
</dbReference>
<dbReference type="GO" id="GO:0046872">
    <property type="term" value="F:metal ion binding"/>
    <property type="evidence" value="ECO:0007669"/>
    <property type="project" value="UniProtKB-KW"/>
</dbReference>
<keyword evidence="2" id="KW-0479">Metal-binding</keyword>
<sequence>MDRATLTRTVRERWDDSVLPSLSELVAIPAVSSGFDPDWQAAGHLTAAVEHVQKWLGGRAIPGAKTEVVQLPGRTPVLLVDVPATEGAERAGTVLLYGHLDKQPPVGGWSEGLGPWTPVIRGGRLYGRGSADDGYAGYAATTAIEAVRAAGGRHARCVILLETGEESGSPDLPAYLDHLRDRLGEVSLVVCLDSGGNDYRSLWLTTSLRGLVQVDVTVRVLESGYHSGLASGIVPSSFRVLRRLLDRLEDSATGEIRLPELTVDIPEDRLAEVRDAVAAAPGALDGTFPTLPGTRLVTDDEVELTLNATWRPTLSVTGADGLPAPSEAGNVLRPFTTLCLSFRLPPTVDSARALHAVRAALTTDVPYGAHVELGRIEAADGWNAPALAPWLRGALDEASERVFGAPWRALGLGGSIPFMGLLQRAYPAAQFLVTGALGPGSNAHVPDESLDLGYATKVTEAVAVVLDAHARA</sequence>
<dbReference type="PANTHER" id="PTHR43270:SF4">
    <property type="entry name" value="CARNOSINE DIPEPTIDASE 2, ISOFORM A"/>
    <property type="match status" value="1"/>
</dbReference>
<dbReference type="InterPro" id="IPR011650">
    <property type="entry name" value="Peptidase_M20_dimer"/>
</dbReference>
<dbReference type="GO" id="GO:0006508">
    <property type="term" value="P:proteolysis"/>
    <property type="evidence" value="ECO:0007669"/>
    <property type="project" value="UniProtKB-KW"/>
</dbReference>
<keyword evidence="1" id="KW-0645">Protease</keyword>
<dbReference type="InterPro" id="IPR051458">
    <property type="entry name" value="Cyt/Met_Dipeptidase"/>
</dbReference>
<keyword evidence="6" id="KW-1185">Reference proteome</keyword>
<name>A0A4D4J8M2_9PSEU</name>
<dbReference type="RefSeq" id="WP_371856778.1">
    <property type="nucleotide sequence ID" value="NZ_BJFL01000010.1"/>
</dbReference>
<dbReference type="Proteomes" id="UP000298860">
    <property type="component" value="Unassembled WGS sequence"/>
</dbReference>
<evidence type="ECO:0000259" key="4">
    <source>
        <dbReference type="Pfam" id="PF07687"/>
    </source>
</evidence>
<dbReference type="InterPro" id="IPR002933">
    <property type="entry name" value="Peptidase_M20"/>
</dbReference>
<dbReference type="AlphaFoldDB" id="A0A4D4J8M2"/>
<dbReference type="Pfam" id="PF01546">
    <property type="entry name" value="Peptidase_M20"/>
    <property type="match status" value="1"/>
</dbReference>
<keyword evidence="3" id="KW-0378">Hydrolase</keyword>